<comment type="function">
    <text evidence="4">A translational regulator that binds mRNA to regulate translation initiation and/or mRNA stability. Usually binds in the 5'-UTR at or near the Shine-Dalgarno sequence preventing ribosome-binding, thus repressing translation. Its main target seems to be the major flagellin gene, while its function is anatagonized by FliW.</text>
</comment>
<dbReference type="EMBL" id="SJPV01000006">
    <property type="protein sequence ID" value="TWU36152.1"/>
    <property type="molecule type" value="Genomic_DNA"/>
</dbReference>
<dbReference type="GO" id="GO:0006109">
    <property type="term" value="P:regulation of carbohydrate metabolic process"/>
    <property type="evidence" value="ECO:0007669"/>
    <property type="project" value="InterPro"/>
</dbReference>
<name>A0A5C6DHW6_9BACT</name>
<feature type="region of interest" description="Disordered" evidence="5">
    <location>
        <begin position="47"/>
        <end position="105"/>
    </location>
</feature>
<dbReference type="AlphaFoldDB" id="A0A5C6DHW6"/>
<evidence type="ECO:0000313" key="6">
    <source>
        <dbReference type="EMBL" id="TWU36152.1"/>
    </source>
</evidence>
<accession>A0A5C6DHW6</accession>
<dbReference type="PANTHER" id="PTHR34984:SF1">
    <property type="entry name" value="CARBON STORAGE REGULATOR"/>
    <property type="match status" value="1"/>
</dbReference>
<dbReference type="GO" id="GO:1902208">
    <property type="term" value="P:regulation of bacterial-type flagellum assembly"/>
    <property type="evidence" value="ECO:0007669"/>
    <property type="project" value="UniProtKB-UniRule"/>
</dbReference>
<proteinExistence type="inferred from homology"/>
<dbReference type="Proteomes" id="UP000319143">
    <property type="component" value="Unassembled WGS sequence"/>
</dbReference>
<evidence type="ECO:0000256" key="2">
    <source>
        <dbReference type="ARBA" id="ARBA00022845"/>
    </source>
</evidence>
<comment type="subcellular location">
    <subcellularLocation>
        <location evidence="4">Cytoplasm</location>
    </subcellularLocation>
</comment>
<organism evidence="6 7">
    <name type="scientific">Novipirellula artificiosorum</name>
    <dbReference type="NCBI Taxonomy" id="2528016"/>
    <lineage>
        <taxon>Bacteria</taxon>
        <taxon>Pseudomonadati</taxon>
        <taxon>Planctomycetota</taxon>
        <taxon>Planctomycetia</taxon>
        <taxon>Pirellulales</taxon>
        <taxon>Pirellulaceae</taxon>
        <taxon>Novipirellula</taxon>
    </lineage>
</organism>
<dbReference type="GO" id="GO:0045947">
    <property type="term" value="P:negative regulation of translational initiation"/>
    <property type="evidence" value="ECO:0007669"/>
    <property type="project" value="UniProtKB-UniRule"/>
</dbReference>
<gene>
    <name evidence="4" type="primary">csrA</name>
    <name evidence="6" type="ORF">Poly41_39050</name>
</gene>
<dbReference type="GO" id="GO:0006402">
    <property type="term" value="P:mRNA catabolic process"/>
    <property type="evidence" value="ECO:0007669"/>
    <property type="project" value="InterPro"/>
</dbReference>
<dbReference type="PANTHER" id="PTHR34984">
    <property type="entry name" value="CARBON STORAGE REGULATOR"/>
    <property type="match status" value="1"/>
</dbReference>
<dbReference type="SUPFAM" id="SSF117130">
    <property type="entry name" value="CsrA-like"/>
    <property type="match status" value="1"/>
</dbReference>
<keyword evidence="1 4" id="KW-0963">Cytoplasm</keyword>
<dbReference type="GO" id="GO:0005829">
    <property type="term" value="C:cytosol"/>
    <property type="evidence" value="ECO:0007669"/>
    <property type="project" value="TreeGrafter"/>
</dbReference>
<dbReference type="RefSeq" id="WP_146528176.1">
    <property type="nucleotide sequence ID" value="NZ_SJPV01000006.1"/>
</dbReference>
<sequence>MLVLSRKQGESIHIGDEVVIVVTKIGRNRVQIGIDAPRETEIRRSELEGAAKQPAGHSTLRAESASRPASPGCRTRAVRRESPVAQDGPRATVAMSRCSTTFQSG</sequence>
<dbReference type="InterPro" id="IPR003751">
    <property type="entry name" value="CsrA"/>
</dbReference>
<evidence type="ECO:0000256" key="3">
    <source>
        <dbReference type="ARBA" id="ARBA00022884"/>
    </source>
</evidence>
<protein>
    <recommendedName>
        <fullName evidence="4">Translational regulator CsrA</fullName>
    </recommendedName>
</protein>
<evidence type="ECO:0000256" key="4">
    <source>
        <dbReference type="HAMAP-Rule" id="MF_00167"/>
    </source>
</evidence>
<keyword evidence="2 4" id="KW-0810">Translation regulation</keyword>
<keyword evidence="4" id="KW-1005">Bacterial flagellum biogenesis</keyword>
<keyword evidence="7" id="KW-1185">Reference proteome</keyword>
<dbReference type="Gene3D" id="2.60.40.4380">
    <property type="entry name" value="Translational regulator CsrA"/>
    <property type="match status" value="1"/>
</dbReference>
<comment type="caution">
    <text evidence="6">The sequence shown here is derived from an EMBL/GenBank/DDBJ whole genome shotgun (WGS) entry which is preliminary data.</text>
</comment>
<keyword evidence="3 4" id="KW-0694">RNA-binding</keyword>
<dbReference type="OrthoDB" id="289081at2"/>
<keyword evidence="4" id="KW-0678">Repressor</keyword>
<dbReference type="InterPro" id="IPR036107">
    <property type="entry name" value="CsrA_sf"/>
</dbReference>
<reference evidence="6 7" key="1">
    <citation type="submission" date="2019-02" db="EMBL/GenBank/DDBJ databases">
        <title>Deep-cultivation of Planctomycetes and their phenomic and genomic characterization uncovers novel biology.</title>
        <authorList>
            <person name="Wiegand S."/>
            <person name="Jogler M."/>
            <person name="Boedeker C."/>
            <person name="Pinto D."/>
            <person name="Vollmers J."/>
            <person name="Rivas-Marin E."/>
            <person name="Kohn T."/>
            <person name="Peeters S.H."/>
            <person name="Heuer A."/>
            <person name="Rast P."/>
            <person name="Oberbeckmann S."/>
            <person name="Bunk B."/>
            <person name="Jeske O."/>
            <person name="Meyerdierks A."/>
            <person name="Storesund J.E."/>
            <person name="Kallscheuer N."/>
            <person name="Luecker S."/>
            <person name="Lage O.M."/>
            <person name="Pohl T."/>
            <person name="Merkel B.J."/>
            <person name="Hornburger P."/>
            <person name="Mueller R.-W."/>
            <person name="Bruemmer F."/>
            <person name="Labrenz M."/>
            <person name="Spormann A.M."/>
            <person name="Op Den Camp H."/>
            <person name="Overmann J."/>
            <person name="Amann R."/>
            <person name="Jetten M.S.M."/>
            <person name="Mascher T."/>
            <person name="Medema M.H."/>
            <person name="Devos D.P."/>
            <person name="Kaster A.-K."/>
            <person name="Ovreas L."/>
            <person name="Rohde M."/>
            <person name="Galperin M.Y."/>
            <person name="Jogler C."/>
        </authorList>
    </citation>
    <scope>NUCLEOTIDE SEQUENCE [LARGE SCALE GENOMIC DNA]</scope>
    <source>
        <strain evidence="6 7">Poly41</strain>
    </source>
</reference>
<dbReference type="Pfam" id="PF02599">
    <property type="entry name" value="CsrA"/>
    <property type="match status" value="1"/>
</dbReference>
<dbReference type="GO" id="GO:0048027">
    <property type="term" value="F:mRNA 5'-UTR binding"/>
    <property type="evidence" value="ECO:0007669"/>
    <property type="project" value="UniProtKB-UniRule"/>
</dbReference>
<comment type="subunit">
    <text evidence="4">Homodimer; the beta-strands of each monomer intercalate to form a hydrophobic core, while the alpha-helices form wings that extend away from the core.</text>
</comment>
<evidence type="ECO:0000313" key="7">
    <source>
        <dbReference type="Proteomes" id="UP000319143"/>
    </source>
</evidence>
<evidence type="ECO:0000256" key="1">
    <source>
        <dbReference type="ARBA" id="ARBA00022490"/>
    </source>
</evidence>
<comment type="similarity">
    <text evidence="4">Belongs to the CsrA/RsmA family.</text>
</comment>
<evidence type="ECO:0000256" key="5">
    <source>
        <dbReference type="SAM" id="MobiDB-lite"/>
    </source>
</evidence>
<dbReference type="GO" id="GO:0044781">
    <property type="term" value="P:bacterial-type flagellum organization"/>
    <property type="evidence" value="ECO:0007669"/>
    <property type="project" value="UniProtKB-KW"/>
</dbReference>
<dbReference type="HAMAP" id="MF_00167">
    <property type="entry name" value="CsrA"/>
    <property type="match status" value="1"/>
</dbReference>